<dbReference type="Pfam" id="PF17862">
    <property type="entry name" value="AAA_lid_3"/>
    <property type="match status" value="1"/>
</dbReference>
<dbReference type="GO" id="GO:0016887">
    <property type="term" value="F:ATP hydrolysis activity"/>
    <property type="evidence" value="ECO:0007669"/>
    <property type="project" value="InterPro"/>
</dbReference>
<dbReference type="InterPro" id="IPR056884">
    <property type="entry name" value="NPHP3-like_N"/>
</dbReference>
<dbReference type="Proteomes" id="UP000606974">
    <property type="component" value="Unassembled WGS sequence"/>
</dbReference>
<gene>
    <name evidence="7" type="ORF">GJ744_001022</name>
</gene>
<dbReference type="Pfam" id="PF24883">
    <property type="entry name" value="NPHP3_N"/>
    <property type="match status" value="1"/>
</dbReference>
<dbReference type="InterPro" id="IPR003593">
    <property type="entry name" value="AAA+_ATPase"/>
</dbReference>
<dbReference type="GO" id="GO:0016197">
    <property type="term" value="P:endosomal transport"/>
    <property type="evidence" value="ECO:0007669"/>
    <property type="project" value="TreeGrafter"/>
</dbReference>
<keyword evidence="3" id="KW-0067">ATP-binding</keyword>
<dbReference type="InterPro" id="IPR015415">
    <property type="entry name" value="Spast_Vps4_C"/>
</dbReference>
<keyword evidence="8" id="KW-1185">Reference proteome</keyword>
<name>A0A8H7AC54_9EURO</name>
<dbReference type="Gene3D" id="1.10.8.60">
    <property type="match status" value="1"/>
</dbReference>
<feature type="region of interest" description="Disordered" evidence="5">
    <location>
        <begin position="451"/>
        <end position="475"/>
    </location>
</feature>
<dbReference type="AlphaFoldDB" id="A0A8H7AC54"/>
<evidence type="ECO:0000256" key="5">
    <source>
        <dbReference type="SAM" id="MobiDB-lite"/>
    </source>
</evidence>
<dbReference type="PROSITE" id="PS00674">
    <property type="entry name" value="AAA"/>
    <property type="match status" value="1"/>
</dbReference>
<dbReference type="PANTHER" id="PTHR23074:SF83">
    <property type="entry name" value="VACUOLAR PROTEIN SORTING-ASSOCIATED PROTEIN 4A"/>
    <property type="match status" value="1"/>
</dbReference>
<evidence type="ECO:0000256" key="1">
    <source>
        <dbReference type="ARBA" id="ARBA00022737"/>
    </source>
</evidence>
<dbReference type="InterPro" id="IPR003959">
    <property type="entry name" value="ATPase_AAA_core"/>
</dbReference>
<dbReference type="SMART" id="SM00382">
    <property type="entry name" value="AAA"/>
    <property type="match status" value="1"/>
</dbReference>
<accession>A0A8H7AC54</accession>
<dbReference type="InterPro" id="IPR050304">
    <property type="entry name" value="MT-severing_AAA_ATPase"/>
</dbReference>
<feature type="compositionally biased region" description="Basic and acidic residues" evidence="5">
    <location>
        <begin position="455"/>
        <end position="475"/>
    </location>
</feature>
<evidence type="ECO:0000313" key="7">
    <source>
        <dbReference type="EMBL" id="KAF7505319.1"/>
    </source>
</evidence>
<comment type="caution">
    <text evidence="7">The sequence shown here is derived from an EMBL/GenBank/DDBJ whole genome shotgun (WGS) entry which is preliminary data.</text>
</comment>
<organism evidence="7 8">
    <name type="scientific">Endocarpon pusillum</name>
    <dbReference type="NCBI Taxonomy" id="364733"/>
    <lineage>
        <taxon>Eukaryota</taxon>
        <taxon>Fungi</taxon>
        <taxon>Dikarya</taxon>
        <taxon>Ascomycota</taxon>
        <taxon>Pezizomycotina</taxon>
        <taxon>Eurotiomycetes</taxon>
        <taxon>Chaetothyriomycetidae</taxon>
        <taxon>Verrucariales</taxon>
        <taxon>Verrucariaceae</taxon>
        <taxon>Endocarpon</taxon>
    </lineage>
</organism>
<keyword evidence="4" id="KW-0175">Coiled coil</keyword>
<dbReference type="InterPro" id="IPR003960">
    <property type="entry name" value="ATPase_AAA_CS"/>
</dbReference>
<evidence type="ECO:0000313" key="8">
    <source>
        <dbReference type="Proteomes" id="UP000606974"/>
    </source>
</evidence>
<reference evidence="7" key="1">
    <citation type="submission" date="2020-02" db="EMBL/GenBank/DDBJ databases">
        <authorList>
            <person name="Palmer J.M."/>
        </authorList>
    </citation>
    <scope>NUCLEOTIDE SEQUENCE</scope>
    <source>
        <strain evidence="7">EPUS1.4</strain>
        <tissue evidence="7">Thallus</tissue>
    </source>
</reference>
<evidence type="ECO:0000256" key="2">
    <source>
        <dbReference type="ARBA" id="ARBA00022741"/>
    </source>
</evidence>
<dbReference type="OrthoDB" id="10446686at2759"/>
<dbReference type="GO" id="GO:0005524">
    <property type="term" value="F:ATP binding"/>
    <property type="evidence" value="ECO:0007669"/>
    <property type="project" value="UniProtKB-KW"/>
</dbReference>
<proteinExistence type="predicted"/>
<keyword evidence="1" id="KW-0677">Repeat</keyword>
<keyword evidence="2" id="KW-0547">Nucleotide-binding</keyword>
<dbReference type="EMBL" id="JAACFV010000112">
    <property type="protein sequence ID" value="KAF7505319.1"/>
    <property type="molecule type" value="Genomic_DNA"/>
</dbReference>
<dbReference type="FunFam" id="3.40.50.300:FF:001025">
    <property type="entry name" value="ATPase family, AAA domain-containing 2B"/>
    <property type="match status" value="1"/>
</dbReference>
<dbReference type="PANTHER" id="PTHR23074">
    <property type="entry name" value="AAA DOMAIN-CONTAINING"/>
    <property type="match status" value="1"/>
</dbReference>
<dbReference type="GO" id="GO:0007033">
    <property type="term" value="P:vacuole organization"/>
    <property type="evidence" value="ECO:0007669"/>
    <property type="project" value="TreeGrafter"/>
</dbReference>
<dbReference type="Pfam" id="PF09336">
    <property type="entry name" value="Vps4_C"/>
    <property type="match status" value="1"/>
</dbReference>
<evidence type="ECO:0000256" key="4">
    <source>
        <dbReference type="ARBA" id="ARBA00023054"/>
    </source>
</evidence>
<evidence type="ECO:0000256" key="3">
    <source>
        <dbReference type="ARBA" id="ARBA00022840"/>
    </source>
</evidence>
<dbReference type="Pfam" id="PF00004">
    <property type="entry name" value="AAA"/>
    <property type="match status" value="1"/>
</dbReference>
<dbReference type="InterPro" id="IPR041569">
    <property type="entry name" value="AAA_lid_3"/>
</dbReference>
<dbReference type="SUPFAM" id="SSF52540">
    <property type="entry name" value="P-loop containing nucleoside triphosphate hydrolases"/>
    <property type="match status" value="1"/>
</dbReference>
<evidence type="ECO:0000259" key="6">
    <source>
        <dbReference type="SMART" id="SM00382"/>
    </source>
</evidence>
<feature type="domain" description="AAA+ ATPase" evidence="6">
    <location>
        <begin position="531"/>
        <end position="665"/>
    </location>
</feature>
<dbReference type="InterPro" id="IPR027417">
    <property type="entry name" value="P-loop_NTPase"/>
</dbReference>
<dbReference type="Gene3D" id="3.40.50.300">
    <property type="entry name" value="P-loop containing nucleotide triphosphate hydrolases"/>
    <property type="match status" value="1"/>
</dbReference>
<protein>
    <recommendedName>
        <fullName evidence="6">AAA+ ATPase domain-containing protein</fullName>
    </recommendedName>
</protein>
<sequence>MSLLEWLSPLKIEQQHRDLCLNRVTGIYSWFLKEQQFLSWRDGPNSPGILACKDRADSGDGTLTSVVIDHLYESVVTDDHPRAGILYFYSDYLDPGLQTPLNALGSLLRQFGTKWPAEMDGIMQTRGIDRHDTSLTCELAVELFSAALKTLDEVFICLYGMEFWEKAAAQDFLQTLYESFYGFHGGWKLFSSPAGWRHQDDLERFLGAKSDSIYFAAKDSDTAKYIKYWMEKDDSTAQMDGKFLEELSSCLHKFSHQQLLMTDLQLRILLLEPTLFKRRRFLLSQSHSSTTRVVQNTFARLQQLPNSALRREVLKTVYGLGIVPVDKFRGIYGKANITIPSTDDSFEKYLNDNFLGLLSLGKTSRTIRPASQFIWSCLKGEEEFKGLAPDGATSKRNIRPSAVRNGSKDTYLRHSSIEEGNCTYTYTYGYDKNGEPDVNIDVDYDPDIDLDGYDSGDHYTEGHIGQDRKSQKRVREEDELQDSILSSITTQSPNVQWDQVAGLEVAKEALKEATILPLKFPSLYASNRRRSWSAVLLYGPPGTGKTLLAKAVATEAQRTFFSISAGDLLSKWYGQTEKLIRQLFILARRRKPSVIFVDEIDSIGTSRDTEHHWFSSAQTELFVQLDGVASNNTDVLLMAATNVPWHLDSSLRRRFDRRVYIPLPDSEARARIFQKSLSPHATGFADFEMLADLSDGFSGSDISAAVQEILMRPVRAIVKAKHFKKDEDGKFTPCARGDAGAIAMTYREVPHDMVVEPPLQMIDYIAALKAAKKSVDQAEIQRFEKWTDKFGIGG</sequence>